<evidence type="ECO:0000256" key="1">
    <source>
        <dbReference type="SAM" id="Phobius"/>
    </source>
</evidence>
<dbReference type="Proteomes" id="UP000230859">
    <property type="component" value="Unassembled WGS sequence"/>
</dbReference>
<keyword evidence="1" id="KW-0812">Transmembrane</keyword>
<keyword evidence="1" id="KW-1133">Transmembrane helix</keyword>
<dbReference type="Pfam" id="PF07607">
    <property type="entry name" value="DUF1570"/>
    <property type="match status" value="1"/>
</dbReference>
<sequence>MKFFLKLLRNLFIITWILVIFSAVAYYTMATNPSIADEVARKTHWRFVKNLPPPKFLLQNVSEQMKNLPELAKSLSTGVNIDTIKRVIPKHTVKHKVDPEKAITIFLNNGSVMTGELIKEDKGNYIILWEGGQVLFAPHEIKRIVRGKAIEGTSQSTFTEEKDFISWPYQNDLVLHLKNAQVVDAKIVSVGQDKVILDYPTESGGQIEQELSRNMIEYLEYRPIATEQSRKLENDLRKQFTKMSFYQDGFFTIITDSYETWLRDYKKILREDFTDIYLTFFPLFKDRKPDVQNFIVIFDSFSDYFEYALTDGVPAWGVVGYFSPAERVLYTFNSLGDQFSNFIQEAIAGRTGRAVDAMANSAKARSGERYSVFIDGQARSIKEKFWRFHDLFRSEVRDVTTSTLKHEAAHALFNNFGVQTIVVSKMSDSSKALIEKKRKFLESSDPAQKKQLLQEIIAVRKSEEMPEINASNSWFVEGLAAYCETSPIGAQNDNWLYIFQAMTHRSGLYPLEQLTVFRMGSFPGVYPETMMHAYSQSWALVKFLMDRHREPFLKYLRRVAEQEPTGQEDLEWLLEALGMDLKTLQAQFSGYMTVFPQLQDPDIKRLELTKQVFDSF</sequence>
<dbReference type="EMBL" id="PCVY01000022">
    <property type="protein sequence ID" value="PIQ86996.1"/>
    <property type="molecule type" value="Genomic_DNA"/>
</dbReference>
<evidence type="ECO:0000259" key="2">
    <source>
        <dbReference type="Pfam" id="PF07607"/>
    </source>
</evidence>
<feature type="domain" description="DUF1570" evidence="2">
    <location>
        <begin position="469"/>
        <end position="564"/>
    </location>
</feature>
<proteinExistence type="predicted"/>
<feature type="transmembrane region" description="Helical" evidence="1">
    <location>
        <begin position="7"/>
        <end position="29"/>
    </location>
</feature>
<gene>
    <name evidence="3" type="ORF">COV74_02300</name>
</gene>
<accession>A0A2H0LRL0</accession>
<name>A0A2H0LRL0_9BACT</name>
<keyword evidence="1" id="KW-0472">Membrane</keyword>
<dbReference type="InterPro" id="IPR011464">
    <property type="entry name" value="DUF1570"/>
</dbReference>
<comment type="caution">
    <text evidence="3">The sequence shown here is derived from an EMBL/GenBank/DDBJ whole genome shotgun (WGS) entry which is preliminary data.</text>
</comment>
<evidence type="ECO:0000313" key="4">
    <source>
        <dbReference type="Proteomes" id="UP000230859"/>
    </source>
</evidence>
<dbReference type="AlphaFoldDB" id="A0A2H0LRL0"/>
<reference evidence="3 4" key="1">
    <citation type="submission" date="2017-09" db="EMBL/GenBank/DDBJ databases">
        <title>Depth-based differentiation of microbial function through sediment-hosted aquifers and enrichment of novel symbionts in the deep terrestrial subsurface.</title>
        <authorList>
            <person name="Probst A.J."/>
            <person name="Ladd B."/>
            <person name="Jarett J.K."/>
            <person name="Geller-Mcgrath D.E."/>
            <person name="Sieber C.M."/>
            <person name="Emerson J.B."/>
            <person name="Anantharaman K."/>
            <person name="Thomas B.C."/>
            <person name="Malmstrom R."/>
            <person name="Stieglmeier M."/>
            <person name="Klingl A."/>
            <person name="Woyke T."/>
            <person name="Ryan C.M."/>
            <person name="Banfield J.F."/>
        </authorList>
    </citation>
    <scope>NUCLEOTIDE SEQUENCE [LARGE SCALE GENOMIC DNA]</scope>
    <source>
        <strain evidence="3">CG11_big_fil_rev_8_21_14_0_20_45_26</strain>
    </source>
</reference>
<organism evidence="3 4">
    <name type="scientific">Candidatus Abzuiibacterium crystallinum</name>
    <dbReference type="NCBI Taxonomy" id="1974748"/>
    <lineage>
        <taxon>Bacteria</taxon>
        <taxon>Pseudomonadati</taxon>
        <taxon>Candidatus Omnitrophota</taxon>
        <taxon>Candidatus Abzuiibacterium</taxon>
    </lineage>
</organism>
<protein>
    <recommendedName>
        <fullName evidence="2">DUF1570 domain-containing protein</fullName>
    </recommendedName>
</protein>
<evidence type="ECO:0000313" key="3">
    <source>
        <dbReference type="EMBL" id="PIQ86996.1"/>
    </source>
</evidence>